<evidence type="ECO:0000313" key="2">
    <source>
        <dbReference type="EMBL" id="SMP10296.1"/>
    </source>
</evidence>
<evidence type="ECO:0008006" key="4">
    <source>
        <dbReference type="Google" id="ProtNLM"/>
    </source>
</evidence>
<accession>A0ABY1NJC9</accession>
<keyword evidence="3" id="KW-1185">Reference proteome</keyword>
<dbReference type="RefSeq" id="WP_283400259.1">
    <property type="nucleotide sequence ID" value="NZ_FXUB01000002.1"/>
</dbReference>
<feature type="transmembrane region" description="Helical" evidence="1">
    <location>
        <begin position="191"/>
        <end position="218"/>
    </location>
</feature>
<keyword evidence="1" id="KW-1133">Transmembrane helix</keyword>
<reference evidence="2 3" key="1">
    <citation type="submission" date="2017-05" db="EMBL/GenBank/DDBJ databases">
        <authorList>
            <person name="Varghese N."/>
            <person name="Submissions S."/>
        </authorList>
    </citation>
    <scope>NUCLEOTIDE SEQUENCE [LARGE SCALE GENOMIC DNA]</scope>
    <source>
        <strain evidence="2 3">DSM 15522</strain>
    </source>
</reference>
<keyword evidence="1" id="KW-0472">Membrane</keyword>
<name>A0ABY1NJC9_9BACT</name>
<feature type="transmembrane region" description="Helical" evidence="1">
    <location>
        <begin position="132"/>
        <end position="150"/>
    </location>
</feature>
<sequence length="252" mass="28069">MVSVSFLVNYAAKAVRLHWKAVLLFVVLQILFVLVGLIPFLGIIGDILSTLMVTSVVVFYGKKLYELRESVVNVLSPETGATDILFSNWNIAAGIVLASFVLMVPVVLFTVLTAFIFGMFHLPQGEGQTYEYITKAFVFFLVNAIVWSWYLYVIPYANGKAIVADSFSDAFLSFLKPFISKEQFKTINGDYFKLLFLSSLLLIVFVIVTGILFITIVFSPIAFAFVYAFNVYYGGMCVACYSLVTESELANA</sequence>
<evidence type="ECO:0000313" key="3">
    <source>
        <dbReference type="Proteomes" id="UP001157911"/>
    </source>
</evidence>
<keyword evidence="1" id="KW-0812">Transmembrane</keyword>
<feature type="transmembrane region" description="Helical" evidence="1">
    <location>
        <begin position="224"/>
        <end position="244"/>
    </location>
</feature>
<evidence type="ECO:0000256" key="1">
    <source>
        <dbReference type="SAM" id="Phobius"/>
    </source>
</evidence>
<dbReference type="Proteomes" id="UP001157911">
    <property type="component" value="Unassembled WGS sequence"/>
</dbReference>
<gene>
    <name evidence="2" type="ORF">SAMN06265339_0770</name>
</gene>
<comment type="caution">
    <text evidence="2">The sequence shown here is derived from an EMBL/GenBank/DDBJ whole genome shotgun (WGS) entry which is preliminary data.</text>
</comment>
<feature type="transmembrane region" description="Helical" evidence="1">
    <location>
        <begin position="21"/>
        <end position="44"/>
    </location>
</feature>
<organism evidence="2 3">
    <name type="scientific">Desulfurobacterium pacificum</name>
    <dbReference type="NCBI Taxonomy" id="240166"/>
    <lineage>
        <taxon>Bacteria</taxon>
        <taxon>Pseudomonadati</taxon>
        <taxon>Aquificota</taxon>
        <taxon>Aquificia</taxon>
        <taxon>Desulfurobacteriales</taxon>
        <taxon>Desulfurobacteriaceae</taxon>
        <taxon>Desulfurobacterium</taxon>
    </lineage>
</organism>
<protein>
    <recommendedName>
        <fullName evidence="4">Glycerophosphoryl diester phosphodiesterase membrane domain-containing protein</fullName>
    </recommendedName>
</protein>
<proteinExistence type="predicted"/>
<dbReference type="EMBL" id="FXUB01000002">
    <property type="protein sequence ID" value="SMP10296.1"/>
    <property type="molecule type" value="Genomic_DNA"/>
</dbReference>
<feature type="transmembrane region" description="Helical" evidence="1">
    <location>
        <begin position="91"/>
        <end position="120"/>
    </location>
</feature>